<reference evidence="2 3" key="1">
    <citation type="submission" date="2019-07" db="EMBL/GenBank/DDBJ databases">
        <title>Whole genome shotgun sequence of Nocardia ninae NBRC 108245.</title>
        <authorList>
            <person name="Hosoyama A."/>
            <person name="Uohara A."/>
            <person name="Ohji S."/>
            <person name="Ichikawa N."/>
        </authorList>
    </citation>
    <scope>NUCLEOTIDE SEQUENCE [LARGE SCALE GENOMIC DNA]</scope>
    <source>
        <strain evidence="2 3">NBRC 108245</strain>
    </source>
</reference>
<proteinExistence type="predicted"/>
<comment type="caution">
    <text evidence="2">The sequence shown here is derived from an EMBL/GenBank/DDBJ whole genome shotgun (WGS) entry which is preliminary data.</text>
</comment>
<dbReference type="EMBL" id="BJXA01000017">
    <property type="protein sequence ID" value="GEM38635.1"/>
    <property type="molecule type" value="Genomic_DNA"/>
</dbReference>
<keyword evidence="1" id="KW-1133">Transmembrane helix</keyword>
<keyword evidence="3" id="KW-1185">Reference proteome</keyword>
<evidence type="ECO:0000313" key="2">
    <source>
        <dbReference type="EMBL" id="GEM38635.1"/>
    </source>
</evidence>
<name>A0A511MD90_9NOCA</name>
<dbReference type="OrthoDB" id="4248303at2"/>
<dbReference type="RefSeq" id="WP_135234603.1">
    <property type="nucleotide sequence ID" value="NZ_BJXA01000017.1"/>
</dbReference>
<sequence length="77" mass="8084">MGKNAWVGLQIVGIVVMVASAQAVIRLLIDHSKSQVWGLLDWVPGGWGGQLAVLVVLAAAGALLADRANRKVKLLEA</sequence>
<evidence type="ECO:0000256" key="1">
    <source>
        <dbReference type="SAM" id="Phobius"/>
    </source>
</evidence>
<protein>
    <submittedName>
        <fullName evidence="2">Uncharacterized protein</fullName>
    </submittedName>
</protein>
<dbReference type="AlphaFoldDB" id="A0A511MD90"/>
<gene>
    <name evidence="2" type="ORF">NN4_31540</name>
</gene>
<keyword evidence="1" id="KW-0472">Membrane</keyword>
<accession>A0A511MD90</accession>
<organism evidence="2 3">
    <name type="scientific">Nocardia ninae NBRC 108245</name>
    <dbReference type="NCBI Taxonomy" id="1210091"/>
    <lineage>
        <taxon>Bacteria</taxon>
        <taxon>Bacillati</taxon>
        <taxon>Actinomycetota</taxon>
        <taxon>Actinomycetes</taxon>
        <taxon>Mycobacteriales</taxon>
        <taxon>Nocardiaceae</taxon>
        <taxon>Nocardia</taxon>
    </lineage>
</organism>
<feature type="transmembrane region" description="Helical" evidence="1">
    <location>
        <begin position="47"/>
        <end position="65"/>
    </location>
</feature>
<evidence type="ECO:0000313" key="3">
    <source>
        <dbReference type="Proteomes" id="UP000321424"/>
    </source>
</evidence>
<dbReference type="Proteomes" id="UP000321424">
    <property type="component" value="Unassembled WGS sequence"/>
</dbReference>
<keyword evidence="1" id="KW-0812">Transmembrane</keyword>